<dbReference type="EMBL" id="BDGJ01000010">
    <property type="protein sequence ID" value="GAW91249.1"/>
    <property type="molecule type" value="Genomic_DNA"/>
</dbReference>
<keyword evidence="3" id="KW-1185">Reference proteome</keyword>
<protein>
    <submittedName>
        <fullName evidence="2">Peptidase S8/S53 subtilisin kexin sedolisin</fullName>
    </submittedName>
</protein>
<gene>
    <name evidence="2" type="ORF">KKC1_04110</name>
</gene>
<sequence length="256" mass="28552">MKFWRPVILLLLLALVPSGCTTEKGVKQKDLHLNLKSETALPTSKQTIQPIRLSLSGYQFDPLKGEPTVPPSLDQGAWYSEGKRLFLVQLKQFGPEVNRWKEQARNKGMEFLDFTEVNTYLVCADSNLAADLRQDDFVRAIVDYKLAYKLSQEILSEWENYVGPPAGNDRTCALSGSKHFLLRLRKPGDREAVAEAVRENNGRVLGPNSSQSIVLNIVAPPQILPKIVHLPQILGVKVAKNTGSAISDDIVEWDFG</sequence>
<proteinExistence type="predicted"/>
<keyword evidence="1" id="KW-0732">Signal</keyword>
<dbReference type="RefSeq" id="WP_088552816.1">
    <property type="nucleotide sequence ID" value="NZ_BDGJ01000010.1"/>
</dbReference>
<organism evidence="2 3">
    <name type="scientific">Calderihabitans maritimus</name>
    <dbReference type="NCBI Taxonomy" id="1246530"/>
    <lineage>
        <taxon>Bacteria</taxon>
        <taxon>Bacillati</taxon>
        <taxon>Bacillota</taxon>
        <taxon>Clostridia</taxon>
        <taxon>Neomoorellales</taxon>
        <taxon>Calderihabitantaceae</taxon>
        <taxon>Calderihabitans</taxon>
    </lineage>
</organism>
<evidence type="ECO:0000313" key="3">
    <source>
        <dbReference type="Proteomes" id="UP000197032"/>
    </source>
</evidence>
<reference evidence="3" key="1">
    <citation type="journal article" date="2017" name="Appl. Environ. Microbiol.">
        <title>Genomic analysis of Calderihabitans maritimus KKC1, a thermophilic hydrogenogenic carboxydotrophic bacterium isolated from marine sediment.</title>
        <authorList>
            <person name="Omae K."/>
            <person name="Yoneda Y."/>
            <person name="Fukuyama Y."/>
            <person name="Yoshida T."/>
            <person name="Sako Y."/>
        </authorList>
    </citation>
    <scope>NUCLEOTIDE SEQUENCE [LARGE SCALE GENOMIC DNA]</scope>
    <source>
        <strain evidence="3">KKC1</strain>
    </source>
</reference>
<dbReference type="AlphaFoldDB" id="A0A1Z5HNY9"/>
<feature type="chain" id="PRO_5038770421" evidence="1">
    <location>
        <begin position="22"/>
        <end position="256"/>
    </location>
</feature>
<evidence type="ECO:0000256" key="1">
    <source>
        <dbReference type="SAM" id="SignalP"/>
    </source>
</evidence>
<name>A0A1Z5HNY9_9FIRM</name>
<feature type="signal peptide" evidence="1">
    <location>
        <begin position="1"/>
        <end position="21"/>
    </location>
</feature>
<evidence type="ECO:0000313" key="2">
    <source>
        <dbReference type="EMBL" id="GAW91249.1"/>
    </source>
</evidence>
<comment type="caution">
    <text evidence="2">The sequence shown here is derived from an EMBL/GenBank/DDBJ whole genome shotgun (WGS) entry which is preliminary data.</text>
</comment>
<dbReference type="Proteomes" id="UP000197032">
    <property type="component" value="Unassembled WGS sequence"/>
</dbReference>
<accession>A0A1Z5HNY9</accession>